<evidence type="ECO:0000313" key="2">
    <source>
        <dbReference type="Proteomes" id="UP001433508"/>
    </source>
</evidence>
<organism evidence="1 2">
    <name type="scientific">Lipomyces kononenkoae</name>
    <name type="common">Yeast</name>
    <dbReference type="NCBI Taxonomy" id="34357"/>
    <lineage>
        <taxon>Eukaryota</taxon>
        <taxon>Fungi</taxon>
        <taxon>Dikarya</taxon>
        <taxon>Ascomycota</taxon>
        <taxon>Saccharomycotina</taxon>
        <taxon>Lipomycetes</taxon>
        <taxon>Lipomycetales</taxon>
        <taxon>Lipomycetaceae</taxon>
        <taxon>Lipomyces</taxon>
    </lineage>
</organism>
<dbReference type="EMBL" id="MU971335">
    <property type="protein sequence ID" value="KAK9241298.1"/>
    <property type="molecule type" value="Genomic_DNA"/>
</dbReference>
<name>A0ACC3TBJ9_LIPKO</name>
<gene>
    <name evidence="1" type="ORF">V1525DRAFT_392701</name>
</gene>
<protein>
    <submittedName>
        <fullName evidence="1">Uncharacterized protein</fullName>
    </submittedName>
</protein>
<sequence>MKPERTRPGWYIGPSGEVMIQDMVHDKSHPNEAKRGMKKGLKSILEERGLWREGLRKCCGNESQCRQ</sequence>
<reference evidence="2" key="1">
    <citation type="journal article" date="2024" name="Front. Bioeng. Biotechnol.">
        <title>Genome-scale model development and genomic sequencing of the oleaginous clade Lipomyces.</title>
        <authorList>
            <person name="Czajka J.J."/>
            <person name="Han Y."/>
            <person name="Kim J."/>
            <person name="Mondo S.J."/>
            <person name="Hofstad B.A."/>
            <person name="Robles A."/>
            <person name="Haridas S."/>
            <person name="Riley R."/>
            <person name="LaButti K."/>
            <person name="Pangilinan J."/>
            <person name="Andreopoulos W."/>
            <person name="Lipzen A."/>
            <person name="Yan J."/>
            <person name="Wang M."/>
            <person name="Ng V."/>
            <person name="Grigoriev I.V."/>
            <person name="Spatafora J.W."/>
            <person name="Magnuson J.K."/>
            <person name="Baker S.E."/>
            <person name="Pomraning K.R."/>
        </authorList>
    </citation>
    <scope>NUCLEOTIDE SEQUENCE [LARGE SCALE GENOMIC DNA]</scope>
    <source>
        <strain evidence="2">CBS 7786</strain>
    </source>
</reference>
<evidence type="ECO:0000313" key="1">
    <source>
        <dbReference type="EMBL" id="KAK9241298.1"/>
    </source>
</evidence>
<dbReference type="Proteomes" id="UP001433508">
    <property type="component" value="Unassembled WGS sequence"/>
</dbReference>
<keyword evidence="2" id="KW-1185">Reference proteome</keyword>
<proteinExistence type="predicted"/>
<comment type="caution">
    <text evidence="1">The sequence shown here is derived from an EMBL/GenBank/DDBJ whole genome shotgun (WGS) entry which is preliminary data.</text>
</comment>
<accession>A0ACC3TBJ9</accession>